<dbReference type="Pfam" id="PF17921">
    <property type="entry name" value="Integrase_H2C2"/>
    <property type="match status" value="1"/>
</dbReference>
<evidence type="ECO:0000313" key="2">
    <source>
        <dbReference type="EMBL" id="KAL3512911.1"/>
    </source>
</evidence>
<comment type="caution">
    <text evidence="2">The sequence shown here is derived from an EMBL/GenBank/DDBJ whole genome shotgun (WGS) entry which is preliminary data.</text>
</comment>
<dbReference type="Proteomes" id="UP001630127">
    <property type="component" value="Unassembled WGS sequence"/>
</dbReference>
<gene>
    <name evidence="2" type="ORF">ACH5RR_025628</name>
</gene>
<dbReference type="AlphaFoldDB" id="A0ABD2Z0P3"/>
<evidence type="ECO:0000259" key="1">
    <source>
        <dbReference type="Pfam" id="PF17921"/>
    </source>
</evidence>
<dbReference type="InterPro" id="IPR041588">
    <property type="entry name" value="Integrase_H2C2"/>
</dbReference>
<accession>A0ABD2Z0P3</accession>
<organism evidence="2 3">
    <name type="scientific">Cinchona calisaya</name>
    <dbReference type="NCBI Taxonomy" id="153742"/>
    <lineage>
        <taxon>Eukaryota</taxon>
        <taxon>Viridiplantae</taxon>
        <taxon>Streptophyta</taxon>
        <taxon>Embryophyta</taxon>
        <taxon>Tracheophyta</taxon>
        <taxon>Spermatophyta</taxon>
        <taxon>Magnoliopsida</taxon>
        <taxon>eudicotyledons</taxon>
        <taxon>Gunneridae</taxon>
        <taxon>Pentapetalae</taxon>
        <taxon>asterids</taxon>
        <taxon>lamiids</taxon>
        <taxon>Gentianales</taxon>
        <taxon>Rubiaceae</taxon>
        <taxon>Cinchonoideae</taxon>
        <taxon>Cinchoneae</taxon>
        <taxon>Cinchona</taxon>
    </lineage>
</organism>
<dbReference type="EMBL" id="JBJUIK010000011">
    <property type="protein sequence ID" value="KAL3512911.1"/>
    <property type="molecule type" value="Genomic_DNA"/>
</dbReference>
<feature type="domain" description="Integrase zinc-binding" evidence="1">
    <location>
        <begin position="51"/>
        <end position="98"/>
    </location>
</feature>
<proteinExistence type="predicted"/>
<sequence>MEVGDSCLGDPEAEKLICEQTIKTGENSDWAFVDGILKYKGKLYIGCKNGVRQKIIEALHSSQQGGHSRIQASLQRAKTWFYWPGMKQDIEEAILECDVL</sequence>
<reference evidence="2 3" key="1">
    <citation type="submission" date="2024-11" db="EMBL/GenBank/DDBJ databases">
        <title>A near-complete genome assembly of Cinchona calisaya.</title>
        <authorList>
            <person name="Lian D.C."/>
            <person name="Zhao X.W."/>
            <person name="Wei L."/>
        </authorList>
    </citation>
    <scope>NUCLEOTIDE SEQUENCE [LARGE SCALE GENOMIC DNA]</scope>
    <source>
        <tissue evidence="2">Nenye</tissue>
    </source>
</reference>
<evidence type="ECO:0000313" key="3">
    <source>
        <dbReference type="Proteomes" id="UP001630127"/>
    </source>
</evidence>
<name>A0ABD2Z0P3_9GENT</name>
<protein>
    <recommendedName>
        <fullName evidence="1">Integrase zinc-binding domain-containing protein</fullName>
    </recommendedName>
</protein>
<dbReference type="Gene3D" id="1.10.340.70">
    <property type="match status" value="1"/>
</dbReference>
<keyword evidence="3" id="KW-1185">Reference proteome</keyword>